<name>A0ABS9UMS8_9BACT</name>
<dbReference type="InterPro" id="IPR029060">
    <property type="entry name" value="PIN-like_dom_sf"/>
</dbReference>
<reference evidence="2" key="1">
    <citation type="submission" date="2022-03" db="EMBL/GenBank/DDBJ databases">
        <title>De novo assembled genomes of Belliella spp. (Cyclobacteriaceae) strains.</title>
        <authorList>
            <person name="Szabo A."/>
            <person name="Korponai K."/>
            <person name="Felfoldi T."/>
        </authorList>
    </citation>
    <scope>NUCLEOTIDE SEQUENCE</scope>
    <source>
        <strain evidence="2">DSM 107340</strain>
    </source>
</reference>
<proteinExistence type="predicted"/>
<accession>A0ABS9UMS8</accession>
<dbReference type="CDD" id="cd09854">
    <property type="entry name" value="PIN_VapC-like"/>
    <property type="match status" value="1"/>
</dbReference>
<dbReference type="Proteomes" id="UP001165488">
    <property type="component" value="Unassembled WGS sequence"/>
</dbReference>
<dbReference type="Gene3D" id="3.40.50.1010">
    <property type="entry name" value="5'-nuclease"/>
    <property type="match status" value="1"/>
</dbReference>
<feature type="domain" description="PIN" evidence="1">
    <location>
        <begin position="18"/>
        <end position="166"/>
    </location>
</feature>
<dbReference type="RefSeq" id="WP_241274383.1">
    <property type="nucleotide sequence ID" value="NZ_JAKZGS010000004.1"/>
</dbReference>
<evidence type="ECO:0000313" key="3">
    <source>
        <dbReference type="Proteomes" id="UP001165488"/>
    </source>
</evidence>
<keyword evidence="3" id="KW-1185">Reference proteome</keyword>
<dbReference type="SUPFAM" id="SSF88723">
    <property type="entry name" value="PIN domain-like"/>
    <property type="match status" value="1"/>
</dbReference>
<dbReference type="EMBL" id="JAKZGS010000004">
    <property type="protein sequence ID" value="MCH7397872.1"/>
    <property type="molecule type" value="Genomic_DNA"/>
</dbReference>
<protein>
    <submittedName>
        <fullName evidence="2">PIN domain-containing protein</fullName>
    </submittedName>
</protein>
<sequence length="180" mass="20814">MAVIHRLQDFALLNDRDIFVDANVLIYLFWPTGQHHFERNYARVFGNLLRRGNSLYVDFLVISEIVNRAIRAEYEKYLLTNSMTKSQLNFKDYRNSQDGQDSLNDIYIIVNSDILGNFKVVEKPFNKNNIKNLLVVDELDFIDKALVSICTEHNLVLLTNDRDFKNSGLDILTGNPNILG</sequence>
<gene>
    <name evidence="2" type="ORF">MM236_07725</name>
</gene>
<evidence type="ECO:0000313" key="2">
    <source>
        <dbReference type="EMBL" id="MCH7397872.1"/>
    </source>
</evidence>
<organism evidence="2 3">
    <name type="scientific">Belliella calami</name>
    <dbReference type="NCBI Taxonomy" id="2923436"/>
    <lineage>
        <taxon>Bacteria</taxon>
        <taxon>Pseudomonadati</taxon>
        <taxon>Bacteroidota</taxon>
        <taxon>Cytophagia</taxon>
        <taxon>Cytophagales</taxon>
        <taxon>Cyclobacteriaceae</taxon>
        <taxon>Belliella</taxon>
    </lineage>
</organism>
<dbReference type="InterPro" id="IPR002716">
    <property type="entry name" value="PIN_dom"/>
</dbReference>
<dbReference type="Pfam" id="PF01850">
    <property type="entry name" value="PIN"/>
    <property type="match status" value="1"/>
</dbReference>
<comment type="caution">
    <text evidence="2">The sequence shown here is derived from an EMBL/GenBank/DDBJ whole genome shotgun (WGS) entry which is preliminary data.</text>
</comment>
<evidence type="ECO:0000259" key="1">
    <source>
        <dbReference type="Pfam" id="PF01850"/>
    </source>
</evidence>